<accession>A0AAD6M0G3</accession>
<reference evidence="2" key="1">
    <citation type="journal article" date="2023" name="Mol. Ecol. Resour.">
        <title>Chromosome-level genome assembly of a triploid poplar Populus alba 'Berolinensis'.</title>
        <authorList>
            <person name="Chen S."/>
            <person name="Yu Y."/>
            <person name="Wang X."/>
            <person name="Wang S."/>
            <person name="Zhang T."/>
            <person name="Zhou Y."/>
            <person name="He R."/>
            <person name="Meng N."/>
            <person name="Wang Y."/>
            <person name="Liu W."/>
            <person name="Liu Z."/>
            <person name="Liu J."/>
            <person name="Guo Q."/>
            <person name="Huang H."/>
            <person name="Sederoff R.R."/>
            <person name="Wang G."/>
            <person name="Qu G."/>
            <person name="Chen S."/>
        </authorList>
    </citation>
    <scope>NUCLEOTIDE SEQUENCE</scope>
    <source>
        <strain evidence="2">SC-2020</strain>
    </source>
</reference>
<protein>
    <submittedName>
        <fullName evidence="2">Uncharacterized protein</fullName>
    </submittedName>
</protein>
<feature type="compositionally biased region" description="Basic and acidic residues" evidence="1">
    <location>
        <begin position="14"/>
        <end position="30"/>
    </location>
</feature>
<organism evidence="2 3">
    <name type="scientific">Populus alba x Populus x berolinensis</name>
    <dbReference type="NCBI Taxonomy" id="444605"/>
    <lineage>
        <taxon>Eukaryota</taxon>
        <taxon>Viridiplantae</taxon>
        <taxon>Streptophyta</taxon>
        <taxon>Embryophyta</taxon>
        <taxon>Tracheophyta</taxon>
        <taxon>Spermatophyta</taxon>
        <taxon>Magnoliopsida</taxon>
        <taxon>eudicotyledons</taxon>
        <taxon>Gunneridae</taxon>
        <taxon>Pentapetalae</taxon>
        <taxon>rosids</taxon>
        <taxon>fabids</taxon>
        <taxon>Malpighiales</taxon>
        <taxon>Salicaceae</taxon>
        <taxon>Saliceae</taxon>
        <taxon>Populus</taxon>
    </lineage>
</organism>
<feature type="region of interest" description="Disordered" evidence="1">
    <location>
        <begin position="1"/>
        <end position="30"/>
    </location>
</feature>
<proteinExistence type="predicted"/>
<dbReference type="AlphaFoldDB" id="A0AAD6M0G3"/>
<keyword evidence="3" id="KW-1185">Reference proteome</keyword>
<name>A0AAD6M0G3_9ROSI</name>
<comment type="caution">
    <text evidence="2">The sequence shown here is derived from an EMBL/GenBank/DDBJ whole genome shotgun (WGS) entry which is preliminary data.</text>
</comment>
<dbReference type="Proteomes" id="UP001164929">
    <property type="component" value="Chromosome 12"/>
</dbReference>
<sequence>MHFQVKQPVQSTVVERRRGARKKEEAYKVI</sequence>
<dbReference type="EMBL" id="JAQIZT010000012">
    <property type="protein sequence ID" value="KAJ6976501.1"/>
    <property type="molecule type" value="Genomic_DNA"/>
</dbReference>
<evidence type="ECO:0000256" key="1">
    <source>
        <dbReference type="SAM" id="MobiDB-lite"/>
    </source>
</evidence>
<evidence type="ECO:0000313" key="2">
    <source>
        <dbReference type="EMBL" id="KAJ6976501.1"/>
    </source>
</evidence>
<evidence type="ECO:0000313" key="3">
    <source>
        <dbReference type="Proteomes" id="UP001164929"/>
    </source>
</evidence>
<gene>
    <name evidence="2" type="ORF">NC653_028594</name>
</gene>